<dbReference type="EMBL" id="BMJC01000004">
    <property type="protein sequence ID" value="GGB09857.1"/>
    <property type="molecule type" value="Genomic_DNA"/>
</dbReference>
<gene>
    <name evidence="3" type="ORF">GCM10011511_36750</name>
</gene>
<comment type="caution">
    <text evidence="3">The sequence shown here is derived from an EMBL/GenBank/DDBJ whole genome shotgun (WGS) entry which is preliminary data.</text>
</comment>
<keyword evidence="1" id="KW-0328">Glycosyltransferase</keyword>
<dbReference type="PANTHER" id="PTHR30160">
    <property type="entry name" value="TETRAACYLDISACCHARIDE 4'-KINASE-RELATED"/>
    <property type="match status" value="1"/>
</dbReference>
<evidence type="ECO:0000256" key="2">
    <source>
        <dbReference type="ARBA" id="ARBA00022679"/>
    </source>
</evidence>
<organism evidence="3 4">
    <name type="scientific">Puia dinghuensis</name>
    <dbReference type="NCBI Taxonomy" id="1792502"/>
    <lineage>
        <taxon>Bacteria</taxon>
        <taxon>Pseudomonadati</taxon>
        <taxon>Bacteroidota</taxon>
        <taxon>Chitinophagia</taxon>
        <taxon>Chitinophagales</taxon>
        <taxon>Chitinophagaceae</taxon>
        <taxon>Puia</taxon>
    </lineage>
</organism>
<dbReference type="GO" id="GO:0008713">
    <property type="term" value="F:ADP-heptose-lipopolysaccharide heptosyltransferase activity"/>
    <property type="evidence" value="ECO:0007669"/>
    <property type="project" value="TreeGrafter"/>
</dbReference>
<dbReference type="Pfam" id="PF01075">
    <property type="entry name" value="Glyco_transf_9"/>
    <property type="match status" value="1"/>
</dbReference>
<dbReference type="InterPro" id="IPR051199">
    <property type="entry name" value="LPS_LOS_Heptosyltrfase"/>
</dbReference>
<sequence>MSPRSFIISRTDAIGDVVLTLPVAGVLRSLYPQATIFFLGRSYTEEVVKASGHIDEFLNWDEWKRLPGGEAARLLAATGADTIIHVFPNRQIARLARRAGIAGRIGTTNRVYHWFACNRLVKLSRRHSPYHEAQLNLQLLVPLGARKLYTLEEIGGYYGLTRLQPLPPAVAALLDAERFNLVLHPKSRGSAREWGLDNFRQLIEALPPQRFKLFVTGTAAEGELLQPLLREFPSLTDLTGRLTLGELLSFLSHADGLVAASTGPLHLAAALGVAALGIYPPIRPMHPGRWAPIGPRAKVFVKQGDCEACRKTGDCACMREVRPELLSDYLFSLLPATPKIQN</sequence>
<dbReference type="CDD" id="cd03789">
    <property type="entry name" value="GT9_LPS_heptosyltransferase"/>
    <property type="match status" value="1"/>
</dbReference>
<accession>A0A8J2UFJ8</accession>
<proteinExistence type="predicted"/>
<keyword evidence="4" id="KW-1185">Reference proteome</keyword>
<dbReference type="GO" id="GO:0009244">
    <property type="term" value="P:lipopolysaccharide core region biosynthetic process"/>
    <property type="evidence" value="ECO:0007669"/>
    <property type="project" value="TreeGrafter"/>
</dbReference>
<reference evidence="3" key="1">
    <citation type="journal article" date="2014" name="Int. J. Syst. Evol. Microbiol.">
        <title>Complete genome sequence of Corynebacterium casei LMG S-19264T (=DSM 44701T), isolated from a smear-ripened cheese.</title>
        <authorList>
            <consortium name="US DOE Joint Genome Institute (JGI-PGF)"/>
            <person name="Walter F."/>
            <person name="Albersmeier A."/>
            <person name="Kalinowski J."/>
            <person name="Ruckert C."/>
        </authorList>
    </citation>
    <scope>NUCLEOTIDE SEQUENCE</scope>
    <source>
        <strain evidence="3">CGMCC 1.15448</strain>
    </source>
</reference>
<dbReference type="InterPro" id="IPR002201">
    <property type="entry name" value="Glyco_trans_9"/>
</dbReference>
<evidence type="ECO:0000256" key="1">
    <source>
        <dbReference type="ARBA" id="ARBA00022676"/>
    </source>
</evidence>
<dbReference type="AlphaFoldDB" id="A0A8J2UFJ8"/>
<reference evidence="3" key="2">
    <citation type="submission" date="2020-09" db="EMBL/GenBank/DDBJ databases">
        <authorList>
            <person name="Sun Q."/>
            <person name="Zhou Y."/>
        </authorList>
    </citation>
    <scope>NUCLEOTIDE SEQUENCE</scope>
    <source>
        <strain evidence="3">CGMCC 1.15448</strain>
    </source>
</reference>
<dbReference type="SUPFAM" id="SSF53756">
    <property type="entry name" value="UDP-Glycosyltransferase/glycogen phosphorylase"/>
    <property type="match status" value="1"/>
</dbReference>
<dbReference type="RefSeq" id="WP_188934391.1">
    <property type="nucleotide sequence ID" value="NZ_BMJC01000004.1"/>
</dbReference>
<evidence type="ECO:0000313" key="4">
    <source>
        <dbReference type="Proteomes" id="UP000607559"/>
    </source>
</evidence>
<dbReference type="Proteomes" id="UP000607559">
    <property type="component" value="Unassembled WGS sequence"/>
</dbReference>
<name>A0A8J2UFJ8_9BACT</name>
<evidence type="ECO:0000313" key="3">
    <source>
        <dbReference type="EMBL" id="GGB09857.1"/>
    </source>
</evidence>
<keyword evidence="2" id="KW-0808">Transferase</keyword>
<dbReference type="PANTHER" id="PTHR30160:SF15">
    <property type="entry name" value="GLYCOSYLTRANSFERASE HI_0523-RELATED"/>
    <property type="match status" value="1"/>
</dbReference>
<protein>
    <recommendedName>
        <fullName evidence="5">Glycosyltransferase family 9 protein</fullName>
    </recommendedName>
</protein>
<dbReference type="GO" id="GO:0005829">
    <property type="term" value="C:cytosol"/>
    <property type="evidence" value="ECO:0007669"/>
    <property type="project" value="TreeGrafter"/>
</dbReference>
<dbReference type="Gene3D" id="3.40.50.2000">
    <property type="entry name" value="Glycogen Phosphorylase B"/>
    <property type="match status" value="2"/>
</dbReference>
<evidence type="ECO:0008006" key="5">
    <source>
        <dbReference type="Google" id="ProtNLM"/>
    </source>
</evidence>